<name>A0ABW2FQJ9_9ACTN</name>
<protein>
    <submittedName>
        <fullName evidence="4">Alpha/beta hydrolase</fullName>
    </submittedName>
</protein>
<keyword evidence="5" id="KW-1185">Reference proteome</keyword>
<dbReference type="SUPFAM" id="SSF53474">
    <property type="entry name" value="alpha/beta-Hydrolases"/>
    <property type="match status" value="1"/>
</dbReference>
<dbReference type="EMBL" id="JBHTAJ010000004">
    <property type="protein sequence ID" value="MFC7178543.1"/>
    <property type="molecule type" value="Genomic_DNA"/>
</dbReference>
<accession>A0ABW2FQJ9</accession>
<dbReference type="RefSeq" id="WP_345707951.1">
    <property type="nucleotide sequence ID" value="NZ_BAABKV010000001.1"/>
</dbReference>
<evidence type="ECO:0000256" key="2">
    <source>
        <dbReference type="SAM" id="MobiDB-lite"/>
    </source>
</evidence>
<proteinExistence type="predicted"/>
<reference evidence="5" key="1">
    <citation type="journal article" date="2019" name="Int. J. Syst. Evol. Microbiol.">
        <title>The Global Catalogue of Microorganisms (GCM) 10K type strain sequencing project: providing services to taxonomists for standard genome sequencing and annotation.</title>
        <authorList>
            <consortium name="The Broad Institute Genomics Platform"/>
            <consortium name="The Broad Institute Genome Sequencing Center for Infectious Disease"/>
            <person name="Wu L."/>
            <person name="Ma J."/>
        </authorList>
    </citation>
    <scope>NUCLEOTIDE SEQUENCE [LARGE SCALE GENOMIC DNA]</scope>
    <source>
        <strain evidence="5">CGMCC 1.12859</strain>
    </source>
</reference>
<evidence type="ECO:0000313" key="5">
    <source>
        <dbReference type="Proteomes" id="UP001596435"/>
    </source>
</evidence>
<evidence type="ECO:0000313" key="4">
    <source>
        <dbReference type="EMBL" id="MFC7178543.1"/>
    </source>
</evidence>
<sequence>MSAAEDRSVLERPAPAPDLTVRYGDGPDGVADVWRGDGRAASRPLALMVHGGFWRPEYDRRHTRPLCAALRAAGWSVAAVEYRRSPGRPDESVRDVAAALATLPGELAGQVPFDGSTAVLGHSAGGHLALWAAAVAPAARPAGTVALAPVADLRLADRLGLDGGAVADFLGGPPQDRADLDPVRLAAPAAPVVLVHGTADAIVPPSLTESYAAAHPGARVLAPVGAGHFAPIDPLSTAWPAVLEALASLGG</sequence>
<keyword evidence="1 4" id="KW-0378">Hydrolase</keyword>
<dbReference type="InterPro" id="IPR029058">
    <property type="entry name" value="AB_hydrolase_fold"/>
</dbReference>
<dbReference type="GO" id="GO:0016787">
    <property type="term" value="F:hydrolase activity"/>
    <property type="evidence" value="ECO:0007669"/>
    <property type="project" value="UniProtKB-KW"/>
</dbReference>
<dbReference type="Pfam" id="PF20434">
    <property type="entry name" value="BD-FAE"/>
    <property type="match status" value="1"/>
</dbReference>
<dbReference type="Proteomes" id="UP001596435">
    <property type="component" value="Unassembled WGS sequence"/>
</dbReference>
<dbReference type="PANTHER" id="PTHR48081">
    <property type="entry name" value="AB HYDROLASE SUPERFAMILY PROTEIN C4A8.06C"/>
    <property type="match status" value="1"/>
</dbReference>
<feature type="compositionally biased region" description="Basic and acidic residues" evidence="2">
    <location>
        <begin position="1"/>
        <end position="10"/>
    </location>
</feature>
<feature type="region of interest" description="Disordered" evidence="2">
    <location>
        <begin position="1"/>
        <end position="23"/>
    </location>
</feature>
<dbReference type="InterPro" id="IPR049492">
    <property type="entry name" value="BD-FAE-like_dom"/>
</dbReference>
<evidence type="ECO:0000256" key="1">
    <source>
        <dbReference type="ARBA" id="ARBA00022801"/>
    </source>
</evidence>
<feature type="domain" description="BD-FAE-like" evidence="3">
    <location>
        <begin position="32"/>
        <end position="135"/>
    </location>
</feature>
<gene>
    <name evidence="4" type="ORF">ACFQMG_03075</name>
</gene>
<dbReference type="InterPro" id="IPR050300">
    <property type="entry name" value="GDXG_lipolytic_enzyme"/>
</dbReference>
<evidence type="ECO:0000259" key="3">
    <source>
        <dbReference type="Pfam" id="PF20434"/>
    </source>
</evidence>
<organism evidence="4 5">
    <name type="scientific">Kitasatospora paranensis</name>
    <dbReference type="NCBI Taxonomy" id="258053"/>
    <lineage>
        <taxon>Bacteria</taxon>
        <taxon>Bacillati</taxon>
        <taxon>Actinomycetota</taxon>
        <taxon>Actinomycetes</taxon>
        <taxon>Kitasatosporales</taxon>
        <taxon>Streptomycetaceae</taxon>
        <taxon>Kitasatospora</taxon>
    </lineage>
</organism>
<comment type="caution">
    <text evidence="4">The sequence shown here is derived from an EMBL/GenBank/DDBJ whole genome shotgun (WGS) entry which is preliminary data.</text>
</comment>
<dbReference type="Gene3D" id="3.40.50.1820">
    <property type="entry name" value="alpha/beta hydrolase"/>
    <property type="match status" value="1"/>
</dbReference>